<dbReference type="Proteomes" id="UP001419910">
    <property type="component" value="Unassembled WGS sequence"/>
</dbReference>
<dbReference type="InterPro" id="IPR020904">
    <property type="entry name" value="Sc_DH/Rdtase_CS"/>
</dbReference>
<dbReference type="PRINTS" id="PR00081">
    <property type="entry name" value="GDHRDH"/>
</dbReference>
<dbReference type="Gene3D" id="3.40.50.720">
    <property type="entry name" value="NAD(P)-binding Rossmann-like Domain"/>
    <property type="match status" value="1"/>
</dbReference>
<evidence type="ECO:0000259" key="3">
    <source>
        <dbReference type="SMART" id="SM00822"/>
    </source>
</evidence>
<dbReference type="InterPro" id="IPR036291">
    <property type="entry name" value="NAD(P)-bd_dom_sf"/>
</dbReference>
<dbReference type="EMBL" id="JBDIME010000039">
    <property type="protein sequence ID" value="MEN2793154.1"/>
    <property type="molecule type" value="Genomic_DNA"/>
</dbReference>
<keyword evidence="2" id="KW-0560">Oxidoreductase</keyword>
<dbReference type="PRINTS" id="PR00080">
    <property type="entry name" value="SDRFAMILY"/>
</dbReference>
<dbReference type="SUPFAM" id="SSF51735">
    <property type="entry name" value="NAD(P)-binding Rossmann-fold domains"/>
    <property type="match status" value="1"/>
</dbReference>
<dbReference type="SMART" id="SM00822">
    <property type="entry name" value="PKS_KR"/>
    <property type="match status" value="1"/>
</dbReference>
<dbReference type="InterPro" id="IPR057326">
    <property type="entry name" value="KR_dom"/>
</dbReference>
<dbReference type="PANTHER" id="PTHR42760:SF133">
    <property type="entry name" value="3-OXOACYL-[ACYL-CARRIER-PROTEIN] REDUCTASE"/>
    <property type="match status" value="1"/>
</dbReference>
<reference evidence="4 5" key="1">
    <citation type="submission" date="2024-05" db="EMBL/GenBank/DDBJ databases">
        <authorList>
            <person name="Liu Q."/>
            <person name="Xin Y.-H."/>
        </authorList>
    </citation>
    <scope>NUCLEOTIDE SEQUENCE [LARGE SCALE GENOMIC DNA]</scope>
    <source>
        <strain evidence="4 5">CGMCC 1.10181</strain>
    </source>
</reference>
<comment type="similarity">
    <text evidence="1">Belongs to the short-chain dehydrogenases/reductases (SDR) family.</text>
</comment>
<accession>A0ABU9YBI3</accession>
<proteinExistence type="inferred from homology"/>
<dbReference type="InterPro" id="IPR002347">
    <property type="entry name" value="SDR_fam"/>
</dbReference>
<evidence type="ECO:0000256" key="1">
    <source>
        <dbReference type="ARBA" id="ARBA00006484"/>
    </source>
</evidence>
<organism evidence="4 5">
    <name type="scientific">Sphingomonas oligophenolica</name>
    <dbReference type="NCBI Taxonomy" id="301154"/>
    <lineage>
        <taxon>Bacteria</taxon>
        <taxon>Pseudomonadati</taxon>
        <taxon>Pseudomonadota</taxon>
        <taxon>Alphaproteobacteria</taxon>
        <taxon>Sphingomonadales</taxon>
        <taxon>Sphingomonadaceae</taxon>
        <taxon>Sphingomonas</taxon>
    </lineage>
</organism>
<dbReference type="PANTHER" id="PTHR42760">
    <property type="entry name" value="SHORT-CHAIN DEHYDROGENASES/REDUCTASES FAMILY MEMBER"/>
    <property type="match status" value="1"/>
</dbReference>
<comment type="caution">
    <text evidence="4">The sequence shown here is derived from an EMBL/GenBank/DDBJ whole genome shotgun (WGS) entry which is preliminary data.</text>
</comment>
<evidence type="ECO:0000313" key="5">
    <source>
        <dbReference type="Proteomes" id="UP001419910"/>
    </source>
</evidence>
<protein>
    <submittedName>
        <fullName evidence="4">SDR family NAD(P)-dependent oxidoreductase</fullName>
    </submittedName>
</protein>
<gene>
    <name evidence="4" type="ORF">ABC974_26245</name>
</gene>
<sequence>MADSLFDLSGKVALVTGANSGLGLGMAHALARAGADVIIWGRREDRNAAAAEELRVHGRRVAHRMVDVATEQDVVEGFADAVSEFGRVDCAIANAGVTNFTPFTEMTNSVWHDLLAINLHGAFYTCREAARHMKKRAEAGDPGGSIILNGSLLVFAGNPGMEHYAAAKGGLNSMSKGLAVELAPYGVRVNVICPGYFASDLGDQDSPMAVALLQKVPLGRIGRAENLDGIIIYLASDMSSYHTGDSITIDGGIMARCF</sequence>
<evidence type="ECO:0000313" key="4">
    <source>
        <dbReference type="EMBL" id="MEN2793154.1"/>
    </source>
</evidence>
<feature type="domain" description="Ketoreductase" evidence="3">
    <location>
        <begin position="11"/>
        <end position="200"/>
    </location>
</feature>
<name>A0ABU9YBI3_9SPHN</name>
<keyword evidence="5" id="KW-1185">Reference proteome</keyword>
<evidence type="ECO:0000256" key="2">
    <source>
        <dbReference type="ARBA" id="ARBA00023002"/>
    </source>
</evidence>
<dbReference type="Pfam" id="PF13561">
    <property type="entry name" value="adh_short_C2"/>
    <property type="match status" value="1"/>
</dbReference>
<dbReference type="PROSITE" id="PS00061">
    <property type="entry name" value="ADH_SHORT"/>
    <property type="match status" value="1"/>
</dbReference>
<dbReference type="RefSeq" id="WP_343890297.1">
    <property type="nucleotide sequence ID" value="NZ_BAAAEH010000031.1"/>
</dbReference>